<feature type="domain" description="PilZ" evidence="1">
    <location>
        <begin position="475"/>
        <end position="589"/>
    </location>
</feature>
<protein>
    <submittedName>
        <fullName evidence="2">PilZ domain protein</fullName>
    </submittedName>
</protein>
<evidence type="ECO:0000259" key="1">
    <source>
        <dbReference type="Pfam" id="PF07238"/>
    </source>
</evidence>
<dbReference type="Pfam" id="PF07238">
    <property type="entry name" value="PilZ"/>
    <property type="match status" value="2"/>
</dbReference>
<name>A0ABM7CZW5_9GAMM</name>
<accession>A0ABM7CZW5</accession>
<proteinExistence type="predicted"/>
<dbReference type="RefSeq" id="WP_126166108.1">
    <property type="nucleotide sequence ID" value="NZ_CP020373.1"/>
</dbReference>
<reference evidence="3" key="1">
    <citation type="submission" date="2017-03" db="EMBL/GenBank/DDBJ databases">
        <title>Full genome sequence of a non-lethal Shewanella isolate that potentiates virulence of Vibio parahaemolyticus causing acute hepatopancreatic necrosis disease (AHPND) in shrimp.</title>
        <authorList>
            <person name="Prachumwat A."/>
            <person name="Sritunyalucksana K."/>
        </authorList>
    </citation>
    <scope>NUCLEOTIDE SEQUENCE [LARGE SCALE GENOMIC DNA]</scope>
    <source>
        <strain evidence="3">TH2012</strain>
    </source>
</reference>
<gene>
    <name evidence="2" type="ORF">STH12_00514</name>
</gene>
<dbReference type="SUPFAM" id="SSF141371">
    <property type="entry name" value="PilZ domain-like"/>
    <property type="match status" value="2"/>
</dbReference>
<feature type="domain" description="PilZ" evidence="1">
    <location>
        <begin position="144"/>
        <end position="227"/>
    </location>
</feature>
<organism evidence="2 3">
    <name type="scientific">Shewanella khirikhana</name>
    <dbReference type="NCBI Taxonomy" id="1965282"/>
    <lineage>
        <taxon>Bacteria</taxon>
        <taxon>Pseudomonadati</taxon>
        <taxon>Pseudomonadota</taxon>
        <taxon>Gammaproteobacteria</taxon>
        <taxon>Alteromonadales</taxon>
        <taxon>Shewanellaceae</taxon>
        <taxon>Shewanella</taxon>
    </lineage>
</organism>
<dbReference type="EMBL" id="CP020373">
    <property type="protein sequence ID" value="AZQ09661.1"/>
    <property type="molecule type" value="Genomic_DNA"/>
</dbReference>
<evidence type="ECO:0000313" key="2">
    <source>
        <dbReference type="EMBL" id="AZQ09661.1"/>
    </source>
</evidence>
<evidence type="ECO:0000313" key="3">
    <source>
        <dbReference type="Proteomes" id="UP000278437"/>
    </source>
</evidence>
<dbReference type="Gene3D" id="2.40.10.220">
    <property type="entry name" value="predicted glycosyltransferase like domains"/>
    <property type="match status" value="2"/>
</dbReference>
<keyword evidence="3" id="KW-1185">Reference proteome</keyword>
<dbReference type="Proteomes" id="UP000278437">
    <property type="component" value="Chromosome"/>
</dbReference>
<dbReference type="InterPro" id="IPR009875">
    <property type="entry name" value="PilZ_domain"/>
</dbReference>
<sequence length="800" mass="90499">MSLTEHSALIEQLKPLMMEPNFSQVFEHLTEGESNSTRFLLKMELSRLGADCTRIIDLRDKSELPCEEIIIGKQTHFLDEPAKNAFEQSLALYQGKYTMGVYEEVMDAHKRRRLKARETPNQTSDNESQPFSVPGVVLGNYFSRTEERMNYAMKILVSQPGREEVAGITADLSVGGARIRLPARHPFSLDLPLKVKLTELSQEFYYEDLQRGVEYQIVNAEGNGEFTWMRLKRVGGSDGLTEMLTNLIRGYKFRYKVDINDVLVTATGLGFERHYLPHFPHLPLFVDSRGERPKLSHMLLSPDNQGILHYFLDENDVNQLEGMLTAGRLAMALKHPDDADHRMLFSFTHNANGKLYFYSATLAELKHRNERELFLGFGASKPSWRVFRLGMEVIDHGKRYKCSVIPGDAENYSALTEQQLSGFSHVLQLMDLTQEEARSQYRSWYNNANANALKVYGQKKLPQSGIKPVSLEFSERRREARYAFKTLVQIQQGGHKVEGISHDISSRGLQVILDNTAALEEGKPVTLSLPKLQSIAGKTRLDGLAYRLVRSRKDGMVLHLAAIVGHEVHAGVEFLNKLIVHNREKLEHLSENNSEIKDLADGMKNLVMRRLYGVPFFVEKTARNLVVSHLGISVQGNDISDMFAALSQESHSYNLAPLLAQGALKRDILEPMRGMRPNDEMTSTELFVQVIRQSRGGILLKCVPVAEVGDTDAQLAFIRQSNQLGKFMALRLYRGVAGKPDNSAIRRELEYIHVHAQHKAKALEEQLWRIVGVGELLDVSDEVVLRYPSLWRQSGSDSAP</sequence>